<dbReference type="STRING" id="765257.A0A0C9YSB2"/>
<protein>
    <submittedName>
        <fullName evidence="1">Uncharacterized protein</fullName>
    </submittedName>
</protein>
<dbReference type="SUPFAM" id="SSF53067">
    <property type="entry name" value="Actin-like ATPase domain"/>
    <property type="match status" value="1"/>
</dbReference>
<dbReference type="InterPro" id="IPR043129">
    <property type="entry name" value="ATPase_NBD"/>
</dbReference>
<accession>A0A0C9YSB2</accession>
<evidence type="ECO:0000313" key="2">
    <source>
        <dbReference type="Proteomes" id="UP000054018"/>
    </source>
</evidence>
<name>A0A0C9YSB2_9AGAM</name>
<organism evidence="1 2">
    <name type="scientific">Pisolithus microcarpus 441</name>
    <dbReference type="NCBI Taxonomy" id="765257"/>
    <lineage>
        <taxon>Eukaryota</taxon>
        <taxon>Fungi</taxon>
        <taxon>Dikarya</taxon>
        <taxon>Basidiomycota</taxon>
        <taxon>Agaricomycotina</taxon>
        <taxon>Agaricomycetes</taxon>
        <taxon>Agaricomycetidae</taxon>
        <taxon>Boletales</taxon>
        <taxon>Sclerodermatineae</taxon>
        <taxon>Pisolithaceae</taxon>
        <taxon>Pisolithus</taxon>
    </lineage>
</organism>
<gene>
    <name evidence="1" type="ORF">PISMIDRAFT_15540</name>
</gene>
<dbReference type="AlphaFoldDB" id="A0A0C9YSB2"/>
<evidence type="ECO:0000313" key="1">
    <source>
        <dbReference type="EMBL" id="KIK16839.1"/>
    </source>
</evidence>
<reference evidence="1 2" key="1">
    <citation type="submission" date="2014-04" db="EMBL/GenBank/DDBJ databases">
        <authorList>
            <consortium name="DOE Joint Genome Institute"/>
            <person name="Kuo A."/>
            <person name="Kohler A."/>
            <person name="Costa M.D."/>
            <person name="Nagy L.G."/>
            <person name="Floudas D."/>
            <person name="Copeland A."/>
            <person name="Barry K.W."/>
            <person name="Cichocki N."/>
            <person name="Veneault-Fourrey C."/>
            <person name="LaButti K."/>
            <person name="Lindquist E.A."/>
            <person name="Lipzen A."/>
            <person name="Lundell T."/>
            <person name="Morin E."/>
            <person name="Murat C."/>
            <person name="Sun H."/>
            <person name="Tunlid A."/>
            <person name="Henrissat B."/>
            <person name="Grigoriev I.V."/>
            <person name="Hibbett D.S."/>
            <person name="Martin F."/>
            <person name="Nordberg H.P."/>
            <person name="Cantor M.N."/>
            <person name="Hua S.X."/>
        </authorList>
    </citation>
    <scope>NUCLEOTIDE SEQUENCE [LARGE SCALE GENOMIC DNA]</scope>
    <source>
        <strain evidence="1 2">441</strain>
    </source>
</reference>
<dbReference type="HOGENOM" id="CLU_163072_0_0_1"/>
<dbReference type="OrthoDB" id="2963168at2759"/>
<dbReference type="Proteomes" id="UP000054018">
    <property type="component" value="Unassembled WGS sequence"/>
</dbReference>
<reference evidence="2" key="2">
    <citation type="submission" date="2015-01" db="EMBL/GenBank/DDBJ databases">
        <title>Evolutionary Origins and Diversification of the Mycorrhizal Mutualists.</title>
        <authorList>
            <consortium name="DOE Joint Genome Institute"/>
            <consortium name="Mycorrhizal Genomics Consortium"/>
            <person name="Kohler A."/>
            <person name="Kuo A."/>
            <person name="Nagy L.G."/>
            <person name="Floudas D."/>
            <person name="Copeland A."/>
            <person name="Barry K.W."/>
            <person name="Cichocki N."/>
            <person name="Veneault-Fourrey C."/>
            <person name="LaButti K."/>
            <person name="Lindquist E.A."/>
            <person name="Lipzen A."/>
            <person name="Lundell T."/>
            <person name="Morin E."/>
            <person name="Murat C."/>
            <person name="Riley R."/>
            <person name="Ohm R."/>
            <person name="Sun H."/>
            <person name="Tunlid A."/>
            <person name="Henrissat B."/>
            <person name="Grigoriev I.V."/>
            <person name="Hibbett D.S."/>
            <person name="Martin F."/>
        </authorList>
    </citation>
    <scope>NUCLEOTIDE SEQUENCE [LARGE SCALE GENOMIC DNA]</scope>
    <source>
        <strain evidence="2">441</strain>
    </source>
</reference>
<keyword evidence="2" id="KW-1185">Reference proteome</keyword>
<dbReference type="Gene3D" id="3.30.420.40">
    <property type="match status" value="1"/>
</dbReference>
<dbReference type="EMBL" id="KN833845">
    <property type="protein sequence ID" value="KIK16839.1"/>
    <property type="molecule type" value="Genomic_DNA"/>
</dbReference>
<sequence length="96" mass="10760">MTEREPYTGTTRKLVLAFDVGTTYSGISYSILDPGESPVINDVTRFPATDRVGGNSKIPTIIYYDREGNPRSFGGEALQEAIIERAEEEEWVKAEW</sequence>
<proteinExistence type="predicted"/>